<evidence type="ECO:0008006" key="3">
    <source>
        <dbReference type="Google" id="ProtNLM"/>
    </source>
</evidence>
<reference evidence="1" key="1">
    <citation type="journal article" date="2021" name="PeerJ">
        <title>Extensive microbial diversity within the chicken gut microbiome revealed by metagenomics and culture.</title>
        <authorList>
            <person name="Gilroy R."/>
            <person name="Ravi A."/>
            <person name="Getino M."/>
            <person name="Pursley I."/>
            <person name="Horton D.L."/>
            <person name="Alikhan N.F."/>
            <person name="Baker D."/>
            <person name="Gharbi K."/>
            <person name="Hall N."/>
            <person name="Watson M."/>
            <person name="Adriaenssens E.M."/>
            <person name="Foster-Nyarko E."/>
            <person name="Jarju S."/>
            <person name="Secka A."/>
            <person name="Antonio M."/>
            <person name="Oren A."/>
            <person name="Chaudhuri R.R."/>
            <person name="La Ragione R."/>
            <person name="Hildebrand F."/>
            <person name="Pallen M.J."/>
        </authorList>
    </citation>
    <scope>NUCLEOTIDE SEQUENCE</scope>
    <source>
        <strain evidence="1">1345</strain>
    </source>
</reference>
<dbReference type="AlphaFoldDB" id="A0A9D1ZXV3"/>
<comment type="caution">
    <text evidence="1">The sequence shown here is derived from an EMBL/GenBank/DDBJ whole genome shotgun (WGS) entry which is preliminary data.</text>
</comment>
<reference evidence="1" key="2">
    <citation type="submission" date="2021-04" db="EMBL/GenBank/DDBJ databases">
        <authorList>
            <person name="Gilroy R."/>
        </authorList>
    </citation>
    <scope>NUCLEOTIDE SEQUENCE</scope>
    <source>
        <strain evidence="1">1345</strain>
    </source>
</reference>
<name>A0A9D1ZXV3_9FIRM</name>
<sequence length="465" mass="53092">MHYLQNRWKLEGKKLYYYGLRNRKDMFRNSISISAKQREVIAALPKNLNGRERKILKNLLGKQVVTENRLKKTPTKLSDARFCTSCCANDFIIPGLEFDENGLCPMCQTEKTAERLKSILPIVHTIPRSPKTRFDVALFYTGGKDSTFLLYYLAKVKKLRVLALTWEIPCLSDSAKASIEGAKKSFRTVEFISRTVCRDDLDKIYKALFSINGNTCACPSLAYLLFYPELAENRVPYFLAGNEPVQMLGLYYNHIAPKIAYSFAKSRILTALYNLGRIFTLHPPLRQGQIQTLLTMKQLAYGDNFIKRHSGFLGEPTNGVVKAIHSLPEMLPTLKRSIRRSSRTGNVPAFVHLDFDAICGGKYDWNRVKETLQRECGWVAPNDANKALHTSCRLEKCKDYSQFLRFYRCQSKMIPFSALEISLSSKRCGREKDDIIQEMEHSLGLSLEEPPEYAALRAAFEQNDG</sequence>
<proteinExistence type="predicted"/>
<protein>
    <recommendedName>
        <fullName evidence="3">N-acetyl sugar amidotransferase</fullName>
    </recommendedName>
</protein>
<dbReference type="EMBL" id="DXCQ01000074">
    <property type="protein sequence ID" value="HIY97688.1"/>
    <property type="molecule type" value="Genomic_DNA"/>
</dbReference>
<organism evidence="1 2">
    <name type="scientific">Candidatus Borkfalkia excrementigallinarum</name>
    <dbReference type="NCBI Taxonomy" id="2838506"/>
    <lineage>
        <taxon>Bacteria</taxon>
        <taxon>Bacillati</taxon>
        <taxon>Bacillota</taxon>
        <taxon>Clostridia</taxon>
        <taxon>Christensenellales</taxon>
        <taxon>Christensenellaceae</taxon>
        <taxon>Candidatus Borkfalkia</taxon>
    </lineage>
</organism>
<dbReference type="SUPFAM" id="SSF52402">
    <property type="entry name" value="Adenine nucleotide alpha hydrolases-like"/>
    <property type="match status" value="1"/>
</dbReference>
<accession>A0A9D1ZXV3</accession>
<evidence type="ECO:0000313" key="1">
    <source>
        <dbReference type="EMBL" id="HIY97688.1"/>
    </source>
</evidence>
<evidence type="ECO:0000313" key="2">
    <source>
        <dbReference type="Proteomes" id="UP000886750"/>
    </source>
</evidence>
<gene>
    <name evidence="1" type="ORF">H9729_08355</name>
</gene>
<dbReference type="Proteomes" id="UP000886750">
    <property type="component" value="Unassembled WGS sequence"/>
</dbReference>